<accession>A0AAW0HYD5</accession>
<keyword evidence="2" id="KW-0812">Transmembrane</keyword>
<evidence type="ECO:0000256" key="4">
    <source>
        <dbReference type="ARBA" id="ARBA00023136"/>
    </source>
</evidence>
<protein>
    <submittedName>
        <fullName evidence="6">Uncharacterized protein</fullName>
    </submittedName>
</protein>
<comment type="caution">
    <text evidence="6">The sequence shown here is derived from an EMBL/GenBank/DDBJ whole genome shotgun (WGS) entry which is preliminary data.</text>
</comment>
<evidence type="ECO:0000313" key="6">
    <source>
        <dbReference type="EMBL" id="KAK7807245.1"/>
    </source>
</evidence>
<name>A0AAW0HYD5_MYOGA</name>
<keyword evidence="7" id="KW-1185">Reference proteome</keyword>
<organism evidence="6 7">
    <name type="scientific">Myodes glareolus</name>
    <name type="common">Bank vole</name>
    <name type="synonym">Clethrionomys glareolus</name>
    <dbReference type="NCBI Taxonomy" id="447135"/>
    <lineage>
        <taxon>Eukaryota</taxon>
        <taxon>Metazoa</taxon>
        <taxon>Chordata</taxon>
        <taxon>Craniata</taxon>
        <taxon>Vertebrata</taxon>
        <taxon>Euteleostomi</taxon>
        <taxon>Mammalia</taxon>
        <taxon>Eutheria</taxon>
        <taxon>Euarchontoglires</taxon>
        <taxon>Glires</taxon>
        <taxon>Rodentia</taxon>
        <taxon>Myomorpha</taxon>
        <taxon>Muroidea</taxon>
        <taxon>Cricetidae</taxon>
        <taxon>Arvicolinae</taxon>
        <taxon>Myodes</taxon>
    </lineage>
</organism>
<reference evidence="6 7" key="1">
    <citation type="journal article" date="2023" name="bioRxiv">
        <title>Conserved and derived expression patterns and positive selection on dental genes reveal complex evolutionary context of ever-growing rodent molars.</title>
        <authorList>
            <person name="Calamari Z.T."/>
            <person name="Song A."/>
            <person name="Cohen E."/>
            <person name="Akter M."/>
            <person name="Roy R.D."/>
            <person name="Hallikas O."/>
            <person name="Christensen M.M."/>
            <person name="Li P."/>
            <person name="Marangoni P."/>
            <person name="Jernvall J."/>
            <person name="Klein O.D."/>
        </authorList>
    </citation>
    <scope>NUCLEOTIDE SEQUENCE [LARGE SCALE GENOMIC DNA]</scope>
    <source>
        <strain evidence="6">V071</strain>
    </source>
</reference>
<dbReference type="Pfam" id="PF13853">
    <property type="entry name" value="7tm_4"/>
    <property type="match status" value="1"/>
</dbReference>
<evidence type="ECO:0000256" key="2">
    <source>
        <dbReference type="ARBA" id="ARBA00022692"/>
    </source>
</evidence>
<keyword evidence="4" id="KW-0472">Membrane</keyword>
<dbReference type="AlphaFoldDB" id="A0AAW0HYD5"/>
<dbReference type="InterPro" id="IPR000725">
    <property type="entry name" value="Olfact_rcpt"/>
</dbReference>
<sequence>MKIFINLKKILRDAQDPKKKHENLIDANTVYKDSHYCCTLITSIDMWLCHHGAFPIPIVFIRTRSIWSSLTHALVDAMSCTSSCWPWTQMPFSSCSPRLSSSALCWPLPLQERGSRNTHIFSTSRCTLLYVPVLGLSIVHRIGQHTSPLVHILMGKVSVLFHS</sequence>
<dbReference type="Proteomes" id="UP001488838">
    <property type="component" value="Unassembled WGS sequence"/>
</dbReference>
<dbReference type="GO" id="GO:0004984">
    <property type="term" value="F:olfactory receptor activity"/>
    <property type="evidence" value="ECO:0007669"/>
    <property type="project" value="InterPro"/>
</dbReference>
<keyword evidence="5" id="KW-0807">Transducer</keyword>
<dbReference type="EMBL" id="JBBHLL010000279">
    <property type="protein sequence ID" value="KAK7807245.1"/>
    <property type="molecule type" value="Genomic_DNA"/>
</dbReference>
<evidence type="ECO:0000256" key="1">
    <source>
        <dbReference type="ARBA" id="ARBA00004141"/>
    </source>
</evidence>
<dbReference type="GO" id="GO:0016020">
    <property type="term" value="C:membrane"/>
    <property type="evidence" value="ECO:0007669"/>
    <property type="project" value="UniProtKB-SubCell"/>
</dbReference>
<comment type="subcellular location">
    <subcellularLocation>
        <location evidence="1">Membrane</location>
        <topology evidence="1">Multi-pass membrane protein</topology>
    </subcellularLocation>
</comment>
<dbReference type="GO" id="GO:0007186">
    <property type="term" value="P:G protein-coupled receptor signaling pathway"/>
    <property type="evidence" value="ECO:0007669"/>
    <property type="project" value="InterPro"/>
</dbReference>
<evidence type="ECO:0000313" key="7">
    <source>
        <dbReference type="Proteomes" id="UP001488838"/>
    </source>
</evidence>
<proteinExistence type="predicted"/>
<gene>
    <name evidence="6" type="ORF">U0070_018236</name>
</gene>
<evidence type="ECO:0000256" key="3">
    <source>
        <dbReference type="ARBA" id="ARBA00022989"/>
    </source>
</evidence>
<keyword evidence="3" id="KW-1133">Transmembrane helix</keyword>
<evidence type="ECO:0000256" key="5">
    <source>
        <dbReference type="ARBA" id="ARBA00023224"/>
    </source>
</evidence>